<evidence type="ECO:0000256" key="10">
    <source>
        <dbReference type="SAM" id="SignalP"/>
    </source>
</evidence>
<evidence type="ECO:0000256" key="5">
    <source>
        <dbReference type="ARBA" id="ARBA00022989"/>
    </source>
</evidence>
<evidence type="ECO:0000313" key="12">
    <source>
        <dbReference type="Proteomes" id="UP000467840"/>
    </source>
</evidence>
<keyword evidence="5 9" id="KW-1133">Transmembrane helix</keyword>
<feature type="transmembrane region" description="Helical" evidence="9">
    <location>
        <begin position="185"/>
        <end position="203"/>
    </location>
</feature>
<feature type="transmembrane region" description="Helical" evidence="9">
    <location>
        <begin position="485"/>
        <end position="507"/>
    </location>
</feature>
<evidence type="ECO:0000313" key="11">
    <source>
        <dbReference type="EMBL" id="KAF2288158.1"/>
    </source>
</evidence>
<evidence type="ECO:0000256" key="2">
    <source>
        <dbReference type="ARBA" id="ARBA00005748"/>
    </source>
</evidence>
<dbReference type="InterPro" id="IPR019358">
    <property type="entry name" value="NEMP_fam"/>
</dbReference>
<proteinExistence type="inferred from homology"/>
<feature type="transmembrane region" description="Helical" evidence="9">
    <location>
        <begin position="454"/>
        <end position="473"/>
    </location>
</feature>
<comment type="similarity">
    <text evidence="2">Belongs to the NEMP family.</text>
</comment>
<feature type="compositionally biased region" description="Polar residues" evidence="8">
    <location>
        <begin position="711"/>
        <end position="728"/>
    </location>
</feature>
<evidence type="ECO:0000256" key="1">
    <source>
        <dbReference type="ARBA" id="ARBA00004575"/>
    </source>
</evidence>
<accession>A0A6A6KJS6</accession>
<dbReference type="AlphaFoldDB" id="A0A6A6KJS6"/>
<keyword evidence="6 9" id="KW-0472">Membrane</keyword>
<feature type="transmembrane region" description="Helical" evidence="9">
    <location>
        <begin position="559"/>
        <end position="579"/>
    </location>
</feature>
<keyword evidence="4 10" id="KW-0732">Signal</keyword>
<evidence type="ECO:0000256" key="4">
    <source>
        <dbReference type="ARBA" id="ARBA00022729"/>
    </source>
</evidence>
<feature type="transmembrane region" description="Helical" evidence="9">
    <location>
        <begin position="109"/>
        <end position="132"/>
    </location>
</feature>
<dbReference type="EMBL" id="JAAGAX010000016">
    <property type="protein sequence ID" value="KAF2288158.1"/>
    <property type="molecule type" value="Genomic_DNA"/>
</dbReference>
<feature type="signal peptide" evidence="10">
    <location>
        <begin position="1"/>
        <end position="28"/>
    </location>
</feature>
<reference evidence="11 12" key="1">
    <citation type="journal article" date="2020" name="Mol. Plant">
        <title>The Chromosome-Based Rubber Tree Genome Provides New Insights into Spurge Genome Evolution and Rubber Biosynthesis.</title>
        <authorList>
            <person name="Liu J."/>
            <person name="Shi C."/>
            <person name="Shi C.C."/>
            <person name="Li W."/>
            <person name="Zhang Q.J."/>
            <person name="Zhang Y."/>
            <person name="Li K."/>
            <person name="Lu H.F."/>
            <person name="Shi C."/>
            <person name="Zhu S.T."/>
            <person name="Xiao Z.Y."/>
            <person name="Nan H."/>
            <person name="Yue Y."/>
            <person name="Zhu X.G."/>
            <person name="Wu Y."/>
            <person name="Hong X.N."/>
            <person name="Fan G.Y."/>
            <person name="Tong Y."/>
            <person name="Zhang D."/>
            <person name="Mao C.L."/>
            <person name="Liu Y.L."/>
            <person name="Hao S.J."/>
            <person name="Liu W.Q."/>
            <person name="Lv M.Q."/>
            <person name="Zhang H.B."/>
            <person name="Liu Y."/>
            <person name="Hu-Tang G.R."/>
            <person name="Wang J.P."/>
            <person name="Wang J.H."/>
            <person name="Sun Y.H."/>
            <person name="Ni S.B."/>
            <person name="Chen W.B."/>
            <person name="Zhang X.C."/>
            <person name="Jiao Y.N."/>
            <person name="Eichler E.E."/>
            <person name="Li G.H."/>
            <person name="Liu X."/>
            <person name="Gao L.Z."/>
        </authorList>
    </citation>
    <scope>NUCLEOTIDE SEQUENCE [LARGE SCALE GENOMIC DNA]</scope>
    <source>
        <strain evidence="12">cv. GT1</strain>
        <tissue evidence="11">Leaf</tissue>
    </source>
</reference>
<comment type="subcellular location">
    <subcellularLocation>
        <location evidence="1">Nucleus inner membrane</location>
        <topology evidence="1">Multi-pass membrane protein</topology>
        <orientation evidence="1">Nucleoplasmic side</orientation>
    </subcellularLocation>
</comment>
<dbReference type="Pfam" id="PF10225">
    <property type="entry name" value="NEMP"/>
    <property type="match status" value="1"/>
</dbReference>
<evidence type="ECO:0000256" key="3">
    <source>
        <dbReference type="ARBA" id="ARBA00022692"/>
    </source>
</evidence>
<keyword evidence="12" id="KW-1185">Reference proteome</keyword>
<dbReference type="PANTHER" id="PTHR31587">
    <property type="entry name" value="TRANSMEMBRANE PROTEIN (DUF2215)"/>
    <property type="match status" value="1"/>
</dbReference>
<feature type="region of interest" description="Disordered" evidence="8">
    <location>
        <begin position="711"/>
        <end position="731"/>
    </location>
</feature>
<keyword evidence="7" id="KW-0539">Nucleus</keyword>
<gene>
    <name evidence="11" type="ORF">GH714_004715</name>
</gene>
<feature type="transmembrane region" description="Helical" evidence="9">
    <location>
        <begin position="585"/>
        <end position="605"/>
    </location>
</feature>
<feature type="transmembrane region" description="Helical" evidence="9">
    <location>
        <begin position="527"/>
        <end position="547"/>
    </location>
</feature>
<organism evidence="11 12">
    <name type="scientific">Hevea brasiliensis</name>
    <name type="common">Para rubber tree</name>
    <name type="synonym">Siphonia brasiliensis</name>
    <dbReference type="NCBI Taxonomy" id="3981"/>
    <lineage>
        <taxon>Eukaryota</taxon>
        <taxon>Viridiplantae</taxon>
        <taxon>Streptophyta</taxon>
        <taxon>Embryophyta</taxon>
        <taxon>Tracheophyta</taxon>
        <taxon>Spermatophyta</taxon>
        <taxon>Magnoliopsida</taxon>
        <taxon>eudicotyledons</taxon>
        <taxon>Gunneridae</taxon>
        <taxon>Pentapetalae</taxon>
        <taxon>rosids</taxon>
        <taxon>fabids</taxon>
        <taxon>Malpighiales</taxon>
        <taxon>Euphorbiaceae</taxon>
        <taxon>Crotonoideae</taxon>
        <taxon>Micrandreae</taxon>
        <taxon>Hevea</taxon>
    </lineage>
</organism>
<feature type="transmembrane region" description="Helical" evidence="9">
    <location>
        <begin position="153"/>
        <end position="173"/>
    </location>
</feature>
<dbReference type="GO" id="GO:0005637">
    <property type="term" value="C:nuclear inner membrane"/>
    <property type="evidence" value="ECO:0007669"/>
    <property type="project" value="UniProtKB-SubCell"/>
</dbReference>
<evidence type="ECO:0000256" key="7">
    <source>
        <dbReference type="ARBA" id="ARBA00023242"/>
    </source>
</evidence>
<dbReference type="PANTHER" id="PTHR31587:SF3">
    <property type="entry name" value="EXPRESSED PROTEIN"/>
    <property type="match status" value="1"/>
</dbReference>
<sequence>MGSSSASLPHVLFSLTLFFVILPPPTHASTVRGVDIGNPVIDVIPSFPNRRLPSPSSKDFLYCERVKVSGRSRLEVRSYANSFRVTLAPSAVIPERLQQNSSLFSPECFAWIMSLFSEMAPPVSSSGISVIIARSNSQQRYALNSGSSFMLQLGAGTFVLHHISVVVNSILINFGLSEEMHNPDVFVLVGIVLAGAALGMIIFRGGKAITKHKRAEFLSRLRLLWGSSTVITIGRRMDFGTLGMKIVRAIDLEAGCEFISNIFFRQPIKGDGSVKWDCMGLTNDDDVNIMFNFIDEIGGVDIGNPVIDVIPSFPNRRLPSPSSKDFLYCERVKVSGRSRLEVRSYANSFRVTLAPSAVIPERLHSKIQVCFHRNASLGLCHCEKDEWKSIQKGLWRSIMSPYEGRYVDVKFISEISGSVSISVEEDFQKWRLLCLAVGFLLLLLAPIVSSWVPFYYSTSMAIGVFLVVIILLFQGMKLLPTGRKNFFYLSIYGSVLGAGTFVLHHISVLVNSILINFGLSEEMHNPVYVFVLVGIVLAGAALGYWIVRKFVISKDGSVDVGVAQFVKWAMRIIATTFILQSTLDAPLAMVSLVSLYTICFLINALRWRHPVSAKMSSGGKIWSSPKSSSAWSNSPVKGLLSPSAGSGTRDEQVYFSTFHKTPKRKKFTRKEWEDFTRESTQQAVAEWASSPEVATWIIENADRIQLLPSDCSSEETVGSESDSTNETVDGSGKLFSLFNW</sequence>
<dbReference type="Proteomes" id="UP000467840">
    <property type="component" value="Chromosome 8"/>
</dbReference>
<protein>
    <submittedName>
        <fullName evidence="11">Uncharacterized protein</fullName>
    </submittedName>
</protein>
<evidence type="ECO:0000256" key="6">
    <source>
        <dbReference type="ARBA" id="ARBA00023136"/>
    </source>
</evidence>
<feature type="chain" id="PRO_5025331704" evidence="10">
    <location>
        <begin position="29"/>
        <end position="740"/>
    </location>
</feature>
<keyword evidence="3 9" id="KW-0812">Transmembrane</keyword>
<comment type="caution">
    <text evidence="11">The sequence shown here is derived from an EMBL/GenBank/DDBJ whole genome shotgun (WGS) entry which is preliminary data.</text>
</comment>
<feature type="transmembrane region" description="Helical" evidence="9">
    <location>
        <begin position="430"/>
        <end position="448"/>
    </location>
</feature>
<evidence type="ECO:0000256" key="9">
    <source>
        <dbReference type="SAM" id="Phobius"/>
    </source>
</evidence>
<name>A0A6A6KJS6_HEVBR</name>
<evidence type="ECO:0000256" key="8">
    <source>
        <dbReference type="SAM" id="MobiDB-lite"/>
    </source>
</evidence>